<dbReference type="AlphaFoldDB" id="A0A4V6Y9H9"/>
<accession>A0A4V6Y9H9</accession>
<name>A0A4V6Y9H9_9PEZI</name>
<gene>
    <name evidence="1" type="ORF">CTA1_9860</name>
</gene>
<comment type="caution">
    <text evidence="1">The sequence shown here is derived from an EMBL/GenBank/DDBJ whole genome shotgun (WGS) entry which is preliminary data.</text>
</comment>
<evidence type="ECO:0000313" key="1">
    <source>
        <dbReference type="EMBL" id="TKW55706.1"/>
    </source>
</evidence>
<dbReference type="OrthoDB" id="5069333at2759"/>
<dbReference type="STRING" id="1306861.A0A4V6Y9H9"/>
<proteinExistence type="predicted"/>
<dbReference type="EMBL" id="PJEX01000089">
    <property type="protein sequence ID" value="TKW55706.1"/>
    <property type="molecule type" value="Genomic_DNA"/>
</dbReference>
<reference evidence="1 2" key="1">
    <citation type="journal article" date="2019" name="PLoS ONE">
        <title>Comparative genome analysis indicates high evolutionary potential of pathogenicity genes in Colletotrichum tanaceti.</title>
        <authorList>
            <person name="Lelwala R.V."/>
            <person name="Korhonen P.K."/>
            <person name="Young N.D."/>
            <person name="Scott J.B."/>
            <person name="Ades P.A."/>
            <person name="Gasser R.B."/>
            <person name="Taylor P.W.J."/>
        </authorList>
    </citation>
    <scope>NUCLEOTIDE SEQUENCE [LARGE SCALE GENOMIC DNA]</scope>
    <source>
        <strain evidence="1">BRIP57314</strain>
    </source>
</reference>
<protein>
    <recommendedName>
        <fullName evidence="3">Aflatoxin regulatory protein domain-containing protein</fullName>
    </recommendedName>
</protein>
<organism evidence="1 2">
    <name type="scientific">Colletotrichum tanaceti</name>
    <dbReference type="NCBI Taxonomy" id="1306861"/>
    <lineage>
        <taxon>Eukaryota</taxon>
        <taxon>Fungi</taxon>
        <taxon>Dikarya</taxon>
        <taxon>Ascomycota</taxon>
        <taxon>Pezizomycotina</taxon>
        <taxon>Sordariomycetes</taxon>
        <taxon>Hypocreomycetidae</taxon>
        <taxon>Glomerellales</taxon>
        <taxon>Glomerellaceae</taxon>
        <taxon>Colletotrichum</taxon>
        <taxon>Colletotrichum destructivum species complex</taxon>
    </lineage>
</organism>
<evidence type="ECO:0008006" key="3">
    <source>
        <dbReference type="Google" id="ProtNLM"/>
    </source>
</evidence>
<evidence type="ECO:0000313" key="2">
    <source>
        <dbReference type="Proteomes" id="UP000310108"/>
    </source>
</evidence>
<dbReference type="Proteomes" id="UP000310108">
    <property type="component" value="Unassembled WGS sequence"/>
</dbReference>
<keyword evidence="2" id="KW-1185">Reference proteome</keyword>
<sequence length="348" mass="38278">MSEESLMFGQRFSAGIYITEPVWHTPSTTTTKDTVSVNSPVYSELSTPGIDNTNARYQAPTADVCGDATFCTPSISCSAGSDPDRMITASQMQPQRGYSQSSNIATATNMIPWEYPKQQGTIPFTATPPVIHITAATYDPGPFNTLNVQPAVEHEQPSTLGGSLCTCFSACLQSLETLHNASSPQVPPLDLVLSLNRKAVMECAAILFCSRCMSQPDTQTAAMLVATIIGEIIRLYQHASSTHFENKIAPTVTQVSAEGQIGIRLGAYRLGDEDGKWFEIEILNLELQKLQAIYGHFRTIFADLSEDPEFSKTMIDYLDHQLGITLEVINRQRRDMSPVDEEKRLSRI</sequence>